<dbReference type="RefSeq" id="WP_171397309.1">
    <property type="nucleotide sequence ID" value="NZ_CP049838.1"/>
</dbReference>
<evidence type="ECO:0000313" key="1">
    <source>
        <dbReference type="EMBL" id="QJT01755.1"/>
    </source>
</evidence>
<evidence type="ECO:0000313" key="2">
    <source>
        <dbReference type="Proteomes" id="UP000502665"/>
    </source>
</evidence>
<name>A0A6M4WR29_9ACTN</name>
<sequence>MTTMRGPFDGVPLDELFPRVDDLGRQRMRRAVAVVDAVRPTDQTPEWEWWPHHIDFPGPGVGIPEILLTELSLYDDRVDWLSMAIDVAWTPAGRLRVCAAVEVACWCVKNHNTHYAPSLGIPVRDGVSLEAAFEAAAQQLTKWLEEPWDPEHWRARANLPQRFRTAGEGGPER</sequence>
<dbReference type="AlphaFoldDB" id="A0A6M4WR29"/>
<dbReference type="Proteomes" id="UP000502665">
    <property type="component" value="Chromosome"/>
</dbReference>
<keyword evidence="2" id="KW-1185">Reference proteome</keyword>
<reference evidence="1" key="1">
    <citation type="submission" date="2020-03" db="EMBL/GenBank/DDBJ databases">
        <title>Molecular networking-based the target discovery of potent antiproliferative macrolactams: 5/6/7/16 polycyclic ansamycins and glycosylated trienomycin from Streptomyces cacaoi subsp. asoensis.</title>
        <authorList>
            <person name="Liu L.-L."/>
        </authorList>
    </citation>
    <scope>NUCLEOTIDE SEQUENCE [LARGE SCALE GENOMIC DNA]</scope>
    <source>
        <strain evidence="1">H2S5</strain>
    </source>
</reference>
<proteinExistence type="predicted"/>
<protein>
    <submittedName>
        <fullName evidence="1">Uncharacterized protein</fullName>
    </submittedName>
</protein>
<organism evidence="1 2">
    <name type="scientific">Streptomyces asoensis</name>
    <dbReference type="NCBI Taxonomy" id="249586"/>
    <lineage>
        <taxon>Bacteria</taxon>
        <taxon>Bacillati</taxon>
        <taxon>Actinomycetota</taxon>
        <taxon>Actinomycetes</taxon>
        <taxon>Kitasatosporales</taxon>
        <taxon>Streptomycetaceae</taxon>
        <taxon>Streptomyces</taxon>
    </lineage>
</organism>
<dbReference type="EMBL" id="CP049838">
    <property type="protein sequence ID" value="QJT01755.1"/>
    <property type="molecule type" value="Genomic_DNA"/>
</dbReference>
<accession>A0A6M4WR29</accession>
<gene>
    <name evidence="1" type="ORF">G9272_16740</name>
</gene>